<dbReference type="SUPFAM" id="SSF82693">
    <property type="entry name" value="Multidrug efflux transporter AcrB pore domain, PN1, PN2, PC1 and PC2 subdomains"/>
    <property type="match status" value="3"/>
</dbReference>
<feature type="transmembrane region" description="Helical" evidence="1">
    <location>
        <begin position="384"/>
        <end position="405"/>
    </location>
</feature>
<feature type="transmembrane region" description="Helical" evidence="1">
    <location>
        <begin position="332"/>
        <end position="351"/>
    </location>
</feature>
<keyword evidence="1" id="KW-0472">Membrane</keyword>
<dbReference type="Gene3D" id="3.30.70.1440">
    <property type="entry name" value="Multidrug efflux transporter AcrB pore domain"/>
    <property type="match status" value="1"/>
</dbReference>
<feature type="transmembrane region" description="Helical" evidence="1">
    <location>
        <begin position="526"/>
        <end position="545"/>
    </location>
</feature>
<protein>
    <submittedName>
        <fullName evidence="2">Efflux RND transporter permease subunit</fullName>
    </submittedName>
</protein>
<dbReference type="PRINTS" id="PR00702">
    <property type="entry name" value="ACRIFLAVINRP"/>
</dbReference>
<dbReference type="Proteomes" id="UP000264002">
    <property type="component" value="Unassembled WGS sequence"/>
</dbReference>
<feature type="transmembrane region" description="Helical" evidence="1">
    <location>
        <begin position="974"/>
        <end position="995"/>
    </location>
</feature>
<dbReference type="AlphaFoldDB" id="A0A372MK54"/>
<feature type="transmembrane region" description="Helical" evidence="1">
    <location>
        <begin position="886"/>
        <end position="906"/>
    </location>
</feature>
<feature type="transmembrane region" description="Helical" evidence="1">
    <location>
        <begin position="1001"/>
        <end position="1022"/>
    </location>
</feature>
<evidence type="ECO:0000256" key="1">
    <source>
        <dbReference type="SAM" id="Phobius"/>
    </source>
</evidence>
<dbReference type="PANTHER" id="PTHR32063:SF0">
    <property type="entry name" value="SWARMING MOTILITY PROTEIN SWRC"/>
    <property type="match status" value="1"/>
</dbReference>
<dbReference type="SUPFAM" id="SSF82866">
    <property type="entry name" value="Multidrug efflux transporter AcrB transmembrane domain"/>
    <property type="match status" value="2"/>
</dbReference>
<feature type="transmembrane region" description="Helical" evidence="1">
    <location>
        <begin position="465"/>
        <end position="489"/>
    </location>
</feature>
<dbReference type="PANTHER" id="PTHR32063">
    <property type="match status" value="1"/>
</dbReference>
<dbReference type="GO" id="GO:0005886">
    <property type="term" value="C:plasma membrane"/>
    <property type="evidence" value="ECO:0007669"/>
    <property type="project" value="TreeGrafter"/>
</dbReference>
<dbReference type="Gene3D" id="1.20.1640.10">
    <property type="entry name" value="Multidrug efflux transporter AcrB transmembrane domain"/>
    <property type="match status" value="2"/>
</dbReference>
<comment type="caution">
    <text evidence="2">The sequence shown here is derived from an EMBL/GenBank/DDBJ whole genome shotgun (WGS) entry which is preliminary data.</text>
</comment>
<reference evidence="3" key="1">
    <citation type="submission" date="2018-08" db="EMBL/GenBank/DDBJ databases">
        <authorList>
            <person name="Grouzdev D.S."/>
            <person name="Krutkina M.S."/>
        </authorList>
    </citation>
    <scope>NUCLEOTIDE SEQUENCE [LARGE SCALE GENOMIC DNA]</scope>
    <source>
        <strain evidence="3">4-11</strain>
    </source>
</reference>
<dbReference type="InterPro" id="IPR001036">
    <property type="entry name" value="Acrflvin-R"/>
</dbReference>
<sequence length="1038" mass="112373">MKISHFAVRHPAVIGMLLIALIAFGLYALTGLNVEFMADISLPTVEVLAVYPGAGAEDVERDVSKVLEEQFVTLPDFKSIESTSSNSFSWVTITFRDGVDPYDMLGEIRNRIRQMEDELPDNLEGEPVAIVGNATMIPVMMFSVDAGEDITHLSSYVEDTLVPRITRIQGVAEVTVTGMQSQEVRVTVRAEDLAARGISMVQVYQVLQYANMRLPVGDAVWHGGSANLRYDGSLGSLSQLKDLPIGATEDGTVIRLGHVADIAFKTAEMETYADANQVPRVVVSVTKRSDGNTLSIVREIKKVLAEAEEETAASFQILSDDSKNIIASLMKVSQSGLLGILMAIFVIFLFLSDTRATVTIALSVPLSILFTFIGMRLTGVTINLMSLSGIVVALGMVVDGSIVMLEQVMRLHKQHNLSSEEAIFRGADLVGSPILASTTTTLAVFIPLSLLSGIIGSILRDVSLALILALIASLLVALVVVPFILRLVLRVPEKVRKREPRFSRMLENLEGGYRKALAWSLTNRKFILVLSLIALALALMAGSILGQTFIPSTDNGDFNIDLTFPQSYTLEQTRERALEAQALVSSHVPEIESIVLFSGQASGMGFPSPNEASIRVVLVPTKERERSIHEIIKEVQYLLSSSIVDATVNTTNGGFDALVGYVSDGGGYGLKLVGEDMELLFETAESLRQVLQEDPEVLVANVDTSYDANTLVMDMSHQLMSNLGVNSSEAGLTARLLFQGMEVGNLTNAGGTRYPIRLESDLKNLPITSSTLLSAQVPSSTGELISFASLAELRREQAVSRIVREDREKTVTVSATLVSEDTKGVSSRMQDYLDKNPLPEGIKTASGGLTELIADSIEPMATALIIAVFLVYTVMVIQFERFRQPLIVMVSIPFSLIGVILGLLIFGSSISLISFMAIIALGGIVVNNGIILIDSINVLREEHAYKGEENLEDLRTSVADGGASRLRPILMTTLTTMLGVIPMAFATGEGAAIYAPLGQAIAGGLLSSTSITLFIIPILYYMTERRIILKKQAKRDSK</sequence>
<dbReference type="InterPro" id="IPR027463">
    <property type="entry name" value="AcrB_DN_DC_subdom"/>
</dbReference>
<feature type="transmembrane region" description="Helical" evidence="1">
    <location>
        <begin position="434"/>
        <end position="459"/>
    </location>
</feature>
<dbReference type="RefSeq" id="WP_117329653.1">
    <property type="nucleotide sequence ID" value="NZ_QUWK01000003.1"/>
</dbReference>
<keyword evidence="3" id="KW-1185">Reference proteome</keyword>
<feature type="transmembrane region" description="Helical" evidence="1">
    <location>
        <begin position="12"/>
        <end position="32"/>
    </location>
</feature>
<proteinExistence type="predicted"/>
<keyword evidence="1" id="KW-0812">Transmembrane</keyword>
<feature type="transmembrane region" description="Helical" evidence="1">
    <location>
        <begin position="912"/>
        <end position="933"/>
    </location>
</feature>
<keyword evidence="1" id="KW-1133">Transmembrane helix</keyword>
<evidence type="ECO:0000313" key="3">
    <source>
        <dbReference type="Proteomes" id="UP000264002"/>
    </source>
</evidence>
<evidence type="ECO:0000313" key="2">
    <source>
        <dbReference type="EMBL" id="RFU95706.1"/>
    </source>
</evidence>
<organism evidence="2 3">
    <name type="scientific">Sphaerochaeta halotolerans</name>
    <dbReference type="NCBI Taxonomy" id="2293840"/>
    <lineage>
        <taxon>Bacteria</taxon>
        <taxon>Pseudomonadati</taxon>
        <taxon>Spirochaetota</taxon>
        <taxon>Spirochaetia</taxon>
        <taxon>Spirochaetales</taxon>
        <taxon>Sphaerochaetaceae</taxon>
        <taxon>Sphaerochaeta</taxon>
    </lineage>
</organism>
<dbReference type="EMBL" id="QUWK01000003">
    <property type="protein sequence ID" value="RFU95706.1"/>
    <property type="molecule type" value="Genomic_DNA"/>
</dbReference>
<name>A0A372MK54_9SPIR</name>
<dbReference type="GO" id="GO:0042910">
    <property type="term" value="F:xenobiotic transmembrane transporter activity"/>
    <property type="evidence" value="ECO:0007669"/>
    <property type="project" value="TreeGrafter"/>
</dbReference>
<feature type="transmembrane region" description="Helical" evidence="1">
    <location>
        <begin position="358"/>
        <end position="378"/>
    </location>
</feature>
<reference evidence="2 3" key="2">
    <citation type="submission" date="2018-09" db="EMBL/GenBank/DDBJ databases">
        <title>Genome of Sphaerochaeta halotolerans strain 4-11.</title>
        <authorList>
            <person name="Nazina T.N."/>
            <person name="Sokolova D.S."/>
        </authorList>
    </citation>
    <scope>NUCLEOTIDE SEQUENCE [LARGE SCALE GENOMIC DNA]</scope>
    <source>
        <strain evidence="2 3">4-11</strain>
    </source>
</reference>
<gene>
    <name evidence="2" type="ORF">DYP60_04325</name>
</gene>
<dbReference type="Gene3D" id="3.30.70.1430">
    <property type="entry name" value="Multidrug efflux transporter AcrB pore domain"/>
    <property type="match status" value="2"/>
</dbReference>
<dbReference type="Gene3D" id="3.30.2090.10">
    <property type="entry name" value="Multidrug efflux transporter AcrB TolC docking domain, DN and DC subdomains"/>
    <property type="match status" value="2"/>
</dbReference>
<dbReference type="SUPFAM" id="SSF82714">
    <property type="entry name" value="Multidrug efflux transporter AcrB TolC docking domain, DN and DC subdomains"/>
    <property type="match status" value="1"/>
</dbReference>
<dbReference type="Gene3D" id="3.30.70.1320">
    <property type="entry name" value="Multidrug efflux transporter AcrB pore domain like"/>
    <property type="match status" value="1"/>
</dbReference>
<dbReference type="Pfam" id="PF00873">
    <property type="entry name" value="ACR_tran"/>
    <property type="match status" value="1"/>
</dbReference>
<feature type="transmembrane region" description="Helical" evidence="1">
    <location>
        <begin position="860"/>
        <end position="879"/>
    </location>
</feature>
<accession>A0A372MK54</accession>